<protein>
    <submittedName>
        <fullName evidence="1">Uncharacterized protein</fullName>
    </submittedName>
</protein>
<organism evidence="1 2">
    <name type="scientific">Acaryochloris thomasi RCC1774</name>
    <dbReference type="NCBI Taxonomy" id="1764569"/>
    <lineage>
        <taxon>Bacteria</taxon>
        <taxon>Bacillati</taxon>
        <taxon>Cyanobacteriota</taxon>
        <taxon>Cyanophyceae</taxon>
        <taxon>Acaryochloridales</taxon>
        <taxon>Acaryochloridaceae</taxon>
        <taxon>Acaryochloris</taxon>
        <taxon>Acaryochloris thomasi</taxon>
    </lineage>
</organism>
<keyword evidence="2" id="KW-1185">Reference proteome</keyword>
<comment type="caution">
    <text evidence="1">The sequence shown here is derived from an EMBL/GenBank/DDBJ whole genome shotgun (WGS) entry which is preliminary data.</text>
</comment>
<dbReference type="EMBL" id="PQWO01000069">
    <property type="protein sequence ID" value="PZD70136.1"/>
    <property type="molecule type" value="Genomic_DNA"/>
</dbReference>
<evidence type="ECO:0000313" key="2">
    <source>
        <dbReference type="Proteomes" id="UP000248857"/>
    </source>
</evidence>
<dbReference type="Proteomes" id="UP000248857">
    <property type="component" value="Unassembled WGS sequence"/>
</dbReference>
<dbReference type="AlphaFoldDB" id="A0A2W1J7F5"/>
<name>A0A2W1J7F5_9CYAN</name>
<sequence>MQKLVTIYLDREGYRIRGQSDLVPKKWTVKLESHRLS</sequence>
<reference evidence="1 2" key="1">
    <citation type="journal article" date="2018" name="Sci. Rep.">
        <title>A novel species of the marine cyanobacterium Acaryochloris with a unique pigment content and lifestyle.</title>
        <authorList>
            <person name="Partensky F."/>
            <person name="Six C."/>
            <person name="Ratin M."/>
            <person name="Garczarek L."/>
            <person name="Vaulot D."/>
            <person name="Probert I."/>
            <person name="Calteau A."/>
            <person name="Gourvil P."/>
            <person name="Marie D."/>
            <person name="Grebert T."/>
            <person name="Bouchier C."/>
            <person name="Le Panse S."/>
            <person name="Gachenot M."/>
            <person name="Rodriguez F."/>
            <person name="Garrido J.L."/>
        </authorList>
    </citation>
    <scope>NUCLEOTIDE SEQUENCE [LARGE SCALE GENOMIC DNA]</scope>
    <source>
        <strain evidence="1 2">RCC1774</strain>
    </source>
</reference>
<proteinExistence type="predicted"/>
<evidence type="ECO:0000313" key="1">
    <source>
        <dbReference type="EMBL" id="PZD70136.1"/>
    </source>
</evidence>
<gene>
    <name evidence="1" type="ORF">C1752_18630</name>
</gene>
<accession>A0A2W1J7F5</accession>